<evidence type="ECO:0000313" key="3">
    <source>
        <dbReference type="Proteomes" id="UP001165079"/>
    </source>
</evidence>
<dbReference type="Pfam" id="PF19054">
    <property type="entry name" value="DUF5753"/>
    <property type="match status" value="1"/>
</dbReference>
<gene>
    <name evidence="2" type="ORF">Afil01_21740</name>
</gene>
<dbReference type="SUPFAM" id="SSF47413">
    <property type="entry name" value="lambda repressor-like DNA-binding domains"/>
    <property type="match status" value="1"/>
</dbReference>
<dbReference type="EMBL" id="BSTX01000001">
    <property type="protein sequence ID" value="GLZ77367.1"/>
    <property type="molecule type" value="Genomic_DNA"/>
</dbReference>
<dbReference type="SMART" id="SM00530">
    <property type="entry name" value="HTH_XRE"/>
    <property type="match status" value="1"/>
</dbReference>
<keyword evidence="3" id="KW-1185">Reference proteome</keyword>
<dbReference type="Gene3D" id="1.10.260.40">
    <property type="entry name" value="lambda repressor-like DNA-binding domains"/>
    <property type="match status" value="1"/>
</dbReference>
<dbReference type="Pfam" id="PF13560">
    <property type="entry name" value="HTH_31"/>
    <property type="match status" value="1"/>
</dbReference>
<comment type="caution">
    <text evidence="2">The sequence shown here is derived from an EMBL/GenBank/DDBJ whole genome shotgun (WGS) entry which is preliminary data.</text>
</comment>
<reference evidence="2" key="1">
    <citation type="submission" date="2023-03" db="EMBL/GenBank/DDBJ databases">
        <title>Actinorhabdospora filicis NBRC 111898.</title>
        <authorList>
            <person name="Ichikawa N."/>
            <person name="Sato H."/>
            <person name="Tonouchi N."/>
        </authorList>
    </citation>
    <scope>NUCLEOTIDE SEQUENCE</scope>
    <source>
        <strain evidence="2">NBRC 111898</strain>
    </source>
</reference>
<dbReference type="InterPro" id="IPR010982">
    <property type="entry name" value="Lambda_DNA-bd_dom_sf"/>
</dbReference>
<dbReference type="InterPro" id="IPR001387">
    <property type="entry name" value="Cro/C1-type_HTH"/>
</dbReference>
<feature type="domain" description="HTH cro/C1-type" evidence="1">
    <location>
        <begin position="18"/>
        <end position="71"/>
    </location>
</feature>
<evidence type="ECO:0000259" key="1">
    <source>
        <dbReference type="PROSITE" id="PS50943"/>
    </source>
</evidence>
<dbReference type="RefSeq" id="WP_285662482.1">
    <property type="nucleotide sequence ID" value="NZ_BSTX01000001.1"/>
</dbReference>
<dbReference type="Proteomes" id="UP001165079">
    <property type="component" value="Unassembled WGS sequence"/>
</dbReference>
<dbReference type="CDD" id="cd00093">
    <property type="entry name" value="HTH_XRE"/>
    <property type="match status" value="1"/>
</dbReference>
<name>A0A9W6SK08_9ACTN</name>
<dbReference type="InterPro" id="IPR043917">
    <property type="entry name" value="DUF5753"/>
</dbReference>
<dbReference type="AlphaFoldDB" id="A0A9W6SK08"/>
<dbReference type="GO" id="GO:0003677">
    <property type="term" value="F:DNA binding"/>
    <property type="evidence" value="ECO:0007669"/>
    <property type="project" value="InterPro"/>
</dbReference>
<dbReference type="PROSITE" id="PS50943">
    <property type="entry name" value="HTH_CROC1"/>
    <property type="match status" value="1"/>
</dbReference>
<sequence length="280" mass="31585">MVGQKKSKLRAVWLGQALREIRDLAGLNSKDAGAYLGKDGSTVIRMENGDVPVSEPMLEAFMEMCGVTDPHKRAELMTIRKDVAQKGWWDGYKGDVAATLMDRAWMESKAVSIRAFEPACLPGLLQTPEYAETLMRARSPETSDAEIERWVDMRMARQYVLTRHRPVAFSVIITQHLLTMDIDRETMRLQLSHLADMADRPNVELHVLPERVCTGVEGPFEVFELAEPYPEIAYVTTPAGEICLEEDPVVRLHHTYDRLLDACLPHVASKALIIAERDNL</sequence>
<evidence type="ECO:0000313" key="2">
    <source>
        <dbReference type="EMBL" id="GLZ77367.1"/>
    </source>
</evidence>
<organism evidence="2 3">
    <name type="scientific">Actinorhabdospora filicis</name>
    <dbReference type="NCBI Taxonomy" id="1785913"/>
    <lineage>
        <taxon>Bacteria</taxon>
        <taxon>Bacillati</taxon>
        <taxon>Actinomycetota</taxon>
        <taxon>Actinomycetes</taxon>
        <taxon>Micromonosporales</taxon>
        <taxon>Micromonosporaceae</taxon>
        <taxon>Actinorhabdospora</taxon>
    </lineage>
</organism>
<proteinExistence type="predicted"/>
<accession>A0A9W6SK08</accession>
<protein>
    <submittedName>
        <fullName evidence="2">Transcriptional regulator</fullName>
    </submittedName>
</protein>